<comment type="caution">
    <text evidence="2">The sequence shown here is derived from an EMBL/GenBank/DDBJ whole genome shotgun (WGS) entry which is preliminary data.</text>
</comment>
<organism evidence="2 3">
    <name type="scientific">Colletotrichum musicola</name>
    <dbReference type="NCBI Taxonomy" id="2175873"/>
    <lineage>
        <taxon>Eukaryota</taxon>
        <taxon>Fungi</taxon>
        <taxon>Dikarya</taxon>
        <taxon>Ascomycota</taxon>
        <taxon>Pezizomycotina</taxon>
        <taxon>Sordariomycetes</taxon>
        <taxon>Hypocreomycetidae</taxon>
        <taxon>Glomerellales</taxon>
        <taxon>Glomerellaceae</taxon>
        <taxon>Colletotrichum</taxon>
        <taxon>Colletotrichum orchidearum species complex</taxon>
    </lineage>
</organism>
<accession>A0A8H6NNV2</accession>
<name>A0A8H6NNV2_9PEZI</name>
<evidence type="ECO:0000313" key="2">
    <source>
        <dbReference type="EMBL" id="KAF6839810.1"/>
    </source>
</evidence>
<reference evidence="2" key="1">
    <citation type="journal article" date="2020" name="Phytopathology">
        <title>Genome Sequence Resources of Colletotrichum truncatum, C. plurivorum, C. musicola, and C. sojae: Four Species Pathogenic to Soybean (Glycine max).</title>
        <authorList>
            <person name="Rogerio F."/>
            <person name="Boufleur T.R."/>
            <person name="Ciampi-Guillardi M."/>
            <person name="Sukno S.A."/>
            <person name="Thon M.R."/>
            <person name="Massola Junior N.S."/>
            <person name="Baroncelli R."/>
        </authorList>
    </citation>
    <scope>NUCLEOTIDE SEQUENCE</scope>
    <source>
        <strain evidence="2">LFN0074</strain>
    </source>
</reference>
<dbReference type="EMBL" id="WIGM01000109">
    <property type="protein sequence ID" value="KAF6839810.1"/>
    <property type="molecule type" value="Genomic_DNA"/>
</dbReference>
<evidence type="ECO:0000256" key="1">
    <source>
        <dbReference type="SAM" id="MobiDB-lite"/>
    </source>
</evidence>
<dbReference type="AlphaFoldDB" id="A0A8H6NNV2"/>
<feature type="compositionally biased region" description="Basic and acidic residues" evidence="1">
    <location>
        <begin position="100"/>
        <end position="111"/>
    </location>
</feature>
<feature type="region of interest" description="Disordered" evidence="1">
    <location>
        <begin position="85"/>
        <end position="117"/>
    </location>
</feature>
<gene>
    <name evidence="2" type="ORF">CMUS01_04150</name>
</gene>
<evidence type="ECO:0000313" key="3">
    <source>
        <dbReference type="Proteomes" id="UP000639643"/>
    </source>
</evidence>
<dbReference type="Proteomes" id="UP000639643">
    <property type="component" value="Unassembled WGS sequence"/>
</dbReference>
<sequence length="186" mass="20908">MMTVAAHQDVITNPAKNFRTNLPSNVCCRTGRQRQGLTEGGAEHGPMTTDNRPATLLSLRGTRSYQIRTTAPWFYDESRARRQKRINEQGHGNHGTASRGRIDHRSSDGEYSRWGPAARQRLQRGSLIFYPTSYDQRQNAPQTQRALPATPDLAWGRGHELTNEPLPWTKIGHEGQVVETPPVSLI</sequence>
<protein>
    <submittedName>
        <fullName evidence="2">Uncharacterized protein</fullName>
    </submittedName>
</protein>
<keyword evidence="3" id="KW-1185">Reference proteome</keyword>
<proteinExistence type="predicted"/>